<evidence type="ECO:0000313" key="5">
    <source>
        <dbReference type="EMBL" id="OBA91313.1"/>
    </source>
</evidence>
<evidence type="ECO:0000313" key="6">
    <source>
        <dbReference type="Proteomes" id="UP000093962"/>
    </source>
</evidence>
<gene>
    <name evidence="5" type="ORF">A5642_10925</name>
</gene>
<dbReference type="InterPro" id="IPR006385">
    <property type="entry name" value="HAD_hydro_SerB1"/>
</dbReference>
<dbReference type="AlphaFoldDB" id="A0A1A0N2Q1"/>
<dbReference type="Gene3D" id="3.40.50.1000">
    <property type="entry name" value="HAD superfamily/HAD-like"/>
    <property type="match status" value="1"/>
</dbReference>
<name>A0A1A0N2Q1_MYCMU</name>
<keyword evidence="3" id="KW-0378">Hydrolase</keyword>
<dbReference type="PANTHER" id="PTHR43344">
    <property type="entry name" value="PHOSPHOSERINE PHOSPHATASE"/>
    <property type="match status" value="1"/>
</dbReference>
<reference evidence="5 6" key="1">
    <citation type="submission" date="2016-06" db="EMBL/GenBank/DDBJ databases">
        <authorList>
            <person name="Kjaerup R.B."/>
            <person name="Dalgaard T.S."/>
            <person name="Juul-Madsen H.R."/>
        </authorList>
    </citation>
    <scope>NUCLEOTIDE SEQUENCE [LARGE SCALE GENOMIC DNA]</scope>
    <source>
        <strain evidence="5 6">1199456.5</strain>
    </source>
</reference>
<organism evidence="5 6">
    <name type="scientific">Mycolicibacterium mucogenicum</name>
    <name type="common">Mycobacterium mucogenicum</name>
    <dbReference type="NCBI Taxonomy" id="56689"/>
    <lineage>
        <taxon>Bacteria</taxon>
        <taxon>Bacillati</taxon>
        <taxon>Actinomycetota</taxon>
        <taxon>Actinomycetes</taxon>
        <taxon>Mycobacteriales</taxon>
        <taxon>Mycobacteriaceae</taxon>
        <taxon>Mycolicibacterium</taxon>
    </lineage>
</organism>
<dbReference type="EMBL" id="LZSF01000033">
    <property type="protein sequence ID" value="OBA91313.1"/>
    <property type="molecule type" value="Genomic_DNA"/>
</dbReference>
<dbReference type="NCBIfam" id="TIGR01490">
    <property type="entry name" value="HAD-SF-IB-hyp1"/>
    <property type="match status" value="1"/>
</dbReference>
<dbReference type="Pfam" id="PF12710">
    <property type="entry name" value="HAD"/>
    <property type="match status" value="1"/>
</dbReference>
<dbReference type="GO" id="GO:0016787">
    <property type="term" value="F:hydrolase activity"/>
    <property type="evidence" value="ECO:0007669"/>
    <property type="project" value="UniProtKB-KW"/>
</dbReference>
<comment type="similarity">
    <text evidence="1">Belongs to the HAD-like hydrolase superfamily. SerB family.</text>
</comment>
<sequence length="262" mass="28607">MSAPNAGPITGPIAAIDADDTADAGAEKSNVGAFFDVDGTLVSGFIATVHAAHRFRQRQAAFGELTGILEATVRYKLRRMEFERLLVRAAGYLRGESLAEQEALGEQLFHSHVQARIFPTMREVVRAHQRSGHTVVLSSSALTMHVMPLARYLGVEHVICNHFTVDADGTLTGDIVRPIVWGHRKAAAVEAFSQANQVDLQQSYFYADGDEDLPLMRVVGHPIPVNPRPGLAAEAERLGWTVVRAAAAPSARPGWLRRLTRR</sequence>
<dbReference type="NCBIfam" id="TIGR01488">
    <property type="entry name" value="HAD-SF-IB"/>
    <property type="match status" value="1"/>
</dbReference>
<dbReference type="GO" id="GO:0046872">
    <property type="term" value="F:metal ion binding"/>
    <property type="evidence" value="ECO:0007669"/>
    <property type="project" value="UniProtKB-KW"/>
</dbReference>
<dbReference type="InterPro" id="IPR036412">
    <property type="entry name" value="HAD-like_sf"/>
</dbReference>
<proteinExistence type="inferred from homology"/>
<protein>
    <submittedName>
        <fullName evidence="5">Haloacid dehalogenase</fullName>
    </submittedName>
</protein>
<comment type="caution">
    <text evidence="5">The sequence shown here is derived from an EMBL/GenBank/DDBJ whole genome shotgun (WGS) entry which is preliminary data.</text>
</comment>
<dbReference type="Gene3D" id="1.20.1440.100">
    <property type="entry name" value="SG protein - dephosphorylation function"/>
    <property type="match status" value="1"/>
</dbReference>
<dbReference type="RefSeq" id="WP_064857643.1">
    <property type="nucleotide sequence ID" value="NZ_LZSF01000033.1"/>
</dbReference>
<accession>A0A1A0N2Q1</accession>
<keyword evidence="4" id="KW-0460">Magnesium</keyword>
<dbReference type="PANTHER" id="PTHR43344:SF13">
    <property type="entry name" value="PHOSPHATASE RV3661-RELATED"/>
    <property type="match status" value="1"/>
</dbReference>
<dbReference type="OrthoDB" id="25607at2"/>
<dbReference type="InterPro" id="IPR023214">
    <property type="entry name" value="HAD_sf"/>
</dbReference>
<evidence type="ECO:0000256" key="4">
    <source>
        <dbReference type="ARBA" id="ARBA00022842"/>
    </source>
</evidence>
<dbReference type="InterPro" id="IPR050582">
    <property type="entry name" value="HAD-like_SerB"/>
</dbReference>
<evidence type="ECO:0000256" key="3">
    <source>
        <dbReference type="ARBA" id="ARBA00022801"/>
    </source>
</evidence>
<keyword evidence="2" id="KW-0479">Metal-binding</keyword>
<evidence type="ECO:0000256" key="1">
    <source>
        <dbReference type="ARBA" id="ARBA00009184"/>
    </source>
</evidence>
<dbReference type="SUPFAM" id="SSF56784">
    <property type="entry name" value="HAD-like"/>
    <property type="match status" value="1"/>
</dbReference>
<dbReference type="CDD" id="cd02612">
    <property type="entry name" value="HAD_PGPPase"/>
    <property type="match status" value="1"/>
</dbReference>
<dbReference type="Proteomes" id="UP000093962">
    <property type="component" value="Unassembled WGS sequence"/>
</dbReference>
<evidence type="ECO:0000256" key="2">
    <source>
        <dbReference type="ARBA" id="ARBA00022723"/>
    </source>
</evidence>